<dbReference type="AlphaFoldDB" id="A0A0C3F3G6"/>
<evidence type="ECO:0000313" key="2">
    <source>
        <dbReference type="Proteomes" id="UP000054166"/>
    </source>
</evidence>
<keyword evidence="2" id="KW-1185">Reference proteome</keyword>
<accession>A0A0C3F3G6</accession>
<gene>
    <name evidence="1" type="ORF">PILCRDRAFT_562858</name>
</gene>
<reference evidence="2" key="2">
    <citation type="submission" date="2015-01" db="EMBL/GenBank/DDBJ databases">
        <title>Evolutionary Origins and Diversification of the Mycorrhizal Mutualists.</title>
        <authorList>
            <consortium name="DOE Joint Genome Institute"/>
            <consortium name="Mycorrhizal Genomics Consortium"/>
            <person name="Kohler A."/>
            <person name="Kuo A."/>
            <person name="Nagy L.G."/>
            <person name="Floudas D."/>
            <person name="Copeland A."/>
            <person name="Barry K.W."/>
            <person name="Cichocki N."/>
            <person name="Veneault-Fourrey C."/>
            <person name="LaButti K."/>
            <person name="Lindquist E.A."/>
            <person name="Lipzen A."/>
            <person name="Lundell T."/>
            <person name="Morin E."/>
            <person name="Murat C."/>
            <person name="Riley R."/>
            <person name="Ohm R."/>
            <person name="Sun H."/>
            <person name="Tunlid A."/>
            <person name="Henrissat B."/>
            <person name="Grigoriev I.V."/>
            <person name="Hibbett D.S."/>
            <person name="Martin F."/>
        </authorList>
    </citation>
    <scope>NUCLEOTIDE SEQUENCE [LARGE SCALE GENOMIC DNA]</scope>
    <source>
        <strain evidence="2">F 1598</strain>
    </source>
</reference>
<proteinExistence type="predicted"/>
<evidence type="ECO:0000313" key="1">
    <source>
        <dbReference type="EMBL" id="KIM79305.1"/>
    </source>
</evidence>
<dbReference type="HOGENOM" id="CLU_2334414_0_0_1"/>
<dbReference type="InParanoid" id="A0A0C3F3G6"/>
<reference evidence="1 2" key="1">
    <citation type="submission" date="2014-04" db="EMBL/GenBank/DDBJ databases">
        <authorList>
            <consortium name="DOE Joint Genome Institute"/>
            <person name="Kuo A."/>
            <person name="Tarkka M."/>
            <person name="Buscot F."/>
            <person name="Kohler A."/>
            <person name="Nagy L.G."/>
            <person name="Floudas D."/>
            <person name="Copeland A."/>
            <person name="Barry K.W."/>
            <person name="Cichocki N."/>
            <person name="Veneault-Fourrey C."/>
            <person name="LaButti K."/>
            <person name="Lindquist E.A."/>
            <person name="Lipzen A."/>
            <person name="Lundell T."/>
            <person name="Morin E."/>
            <person name="Murat C."/>
            <person name="Sun H."/>
            <person name="Tunlid A."/>
            <person name="Henrissat B."/>
            <person name="Grigoriev I.V."/>
            <person name="Hibbett D.S."/>
            <person name="Martin F."/>
            <person name="Nordberg H.P."/>
            <person name="Cantor M.N."/>
            <person name="Hua S.X."/>
        </authorList>
    </citation>
    <scope>NUCLEOTIDE SEQUENCE [LARGE SCALE GENOMIC DNA]</scope>
    <source>
        <strain evidence="1 2">F 1598</strain>
    </source>
</reference>
<protein>
    <submittedName>
        <fullName evidence="1">Uncharacterized protein</fullName>
    </submittedName>
</protein>
<name>A0A0C3F3G6_PILCF</name>
<sequence length="98" mass="11298">MIDSFRSRYLEQDQRRLHTTSRGWIHTVSHSNRLFSRSRRYRSNRGAISKHVPTRLIASSRRFGMSGSSILPSAIAFLRSTSRAFTSCLRVNCNMPPL</sequence>
<dbReference type="Proteomes" id="UP000054166">
    <property type="component" value="Unassembled WGS sequence"/>
</dbReference>
<dbReference type="EMBL" id="KN833010">
    <property type="protein sequence ID" value="KIM79305.1"/>
    <property type="molecule type" value="Genomic_DNA"/>
</dbReference>
<organism evidence="1 2">
    <name type="scientific">Piloderma croceum (strain F 1598)</name>
    <dbReference type="NCBI Taxonomy" id="765440"/>
    <lineage>
        <taxon>Eukaryota</taxon>
        <taxon>Fungi</taxon>
        <taxon>Dikarya</taxon>
        <taxon>Basidiomycota</taxon>
        <taxon>Agaricomycotina</taxon>
        <taxon>Agaricomycetes</taxon>
        <taxon>Agaricomycetidae</taxon>
        <taxon>Atheliales</taxon>
        <taxon>Atheliaceae</taxon>
        <taxon>Piloderma</taxon>
    </lineage>
</organism>